<dbReference type="Proteomes" id="UP000006527">
    <property type="component" value="Segment"/>
</dbReference>
<dbReference type="OrthoDB" id="18065at10239"/>
<dbReference type="RefSeq" id="YP_004324296.1">
    <property type="nucleotide sequence ID" value="NC_015287.1"/>
</dbReference>
<evidence type="ECO:0000256" key="1">
    <source>
        <dbReference type="ARBA" id="ARBA00022559"/>
    </source>
</evidence>
<feature type="region of interest" description="Disordered" evidence="3">
    <location>
        <begin position="192"/>
        <end position="212"/>
    </location>
</feature>
<keyword evidence="1" id="KW-0575">Peroxidase</keyword>
<dbReference type="PANTHER" id="PTHR10430">
    <property type="entry name" value="PEROXIREDOXIN"/>
    <property type="match status" value="1"/>
</dbReference>
<keyword evidence="6" id="KW-1185">Reference proteome</keyword>
<proteinExistence type="predicted"/>
<dbReference type="GO" id="GO:0042744">
    <property type="term" value="P:hydrogen peroxide catabolic process"/>
    <property type="evidence" value="ECO:0007669"/>
    <property type="project" value="TreeGrafter"/>
</dbReference>
<dbReference type="PANTHER" id="PTHR10430:SF16">
    <property type="entry name" value="PEROXIREDOXIN-5, MITOCHONDRIAL"/>
    <property type="match status" value="1"/>
</dbReference>
<gene>
    <name evidence="5" type="ORF">SSSM7_244</name>
</gene>
<evidence type="ECO:0000313" key="6">
    <source>
        <dbReference type="Proteomes" id="UP000006527"/>
    </source>
</evidence>
<evidence type="ECO:0000256" key="2">
    <source>
        <dbReference type="ARBA" id="ARBA00023002"/>
    </source>
</evidence>
<evidence type="ECO:0000259" key="4">
    <source>
        <dbReference type="PROSITE" id="PS51352"/>
    </source>
</evidence>
<dbReference type="PROSITE" id="PS51352">
    <property type="entry name" value="THIOREDOXIN_2"/>
    <property type="match status" value="1"/>
</dbReference>
<accession>E3SLG1</accession>
<dbReference type="GO" id="GO:0008379">
    <property type="term" value="F:thioredoxin peroxidase activity"/>
    <property type="evidence" value="ECO:0007669"/>
    <property type="project" value="InterPro"/>
</dbReference>
<dbReference type="GO" id="GO:0034599">
    <property type="term" value="P:cellular response to oxidative stress"/>
    <property type="evidence" value="ECO:0007669"/>
    <property type="project" value="InterPro"/>
</dbReference>
<dbReference type="InterPro" id="IPR037944">
    <property type="entry name" value="PRX5-like"/>
</dbReference>
<dbReference type="KEGG" id="vg:10328812"/>
<dbReference type="InterPro" id="IPR013766">
    <property type="entry name" value="Thioredoxin_domain"/>
</dbReference>
<protein>
    <submittedName>
        <fullName evidence="5">Antioxidant protein</fullName>
    </submittedName>
</protein>
<dbReference type="EMBL" id="GU071098">
    <property type="protein sequence ID" value="ADO98309.1"/>
    <property type="molecule type" value="Genomic_DNA"/>
</dbReference>
<dbReference type="Pfam" id="PF08534">
    <property type="entry name" value="Redoxin"/>
    <property type="match status" value="1"/>
</dbReference>
<dbReference type="SUPFAM" id="SSF52833">
    <property type="entry name" value="Thioredoxin-like"/>
    <property type="match status" value="1"/>
</dbReference>
<name>E3SLG1_9CAUD</name>
<dbReference type="GeneID" id="10328812"/>
<reference evidence="5 6" key="1">
    <citation type="journal article" date="2010" name="Environ. Microbiol.">
        <title>Genomic analysis of oceanic cyanobacterial myoviruses compared with T4-like myoviruses from diverse hosts and environments.</title>
        <authorList>
            <person name="Sullivan M.B."/>
            <person name="Huang K.H."/>
            <person name="Ignacio-Espinoza J.C."/>
            <person name="Berlin A.M."/>
            <person name="Kelly L."/>
            <person name="Weigele P.R."/>
            <person name="DeFrancesco A.S."/>
            <person name="Kern S.E."/>
            <person name="Thompson L.R."/>
            <person name="Young S."/>
            <person name="Yandava C."/>
            <person name="Fu R."/>
            <person name="Krastins B."/>
            <person name="Chase M."/>
            <person name="Sarracino D."/>
            <person name="Osburne M.S."/>
            <person name="Henn M.R."/>
            <person name="Chisholm S.W."/>
        </authorList>
    </citation>
    <scope>NUCLEOTIDE SEQUENCE [LARGE SCALE GENOMIC DNA]</scope>
    <source>
        <strain evidence="5">8109-3</strain>
    </source>
</reference>
<dbReference type="InterPro" id="IPR036249">
    <property type="entry name" value="Thioredoxin-like_sf"/>
</dbReference>
<evidence type="ECO:0000313" key="5">
    <source>
        <dbReference type="EMBL" id="ADO98309.1"/>
    </source>
</evidence>
<evidence type="ECO:0000256" key="3">
    <source>
        <dbReference type="SAM" id="MobiDB-lite"/>
    </source>
</evidence>
<organism evidence="5 6">
    <name type="scientific">Synechococcus phage S-SSM7</name>
    <dbReference type="NCBI Taxonomy" id="445686"/>
    <lineage>
        <taxon>Viruses</taxon>
        <taxon>Duplodnaviria</taxon>
        <taxon>Heunggongvirae</taxon>
        <taxon>Uroviricota</taxon>
        <taxon>Caudoviricetes</taxon>
        <taxon>Pantevenvirales</taxon>
        <taxon>Kyanoviridae</taxon>
        <taxon>Lipsvirus</taxon>
        <taxon>Lipsvirus ssm7</taxon>
    </lineage>
</organism>
<dbReference type="Gene3D" id="3.40.30.10">
    <property type="entry name" value="Glutaredoxin"/>
    <property type="match status" value="1"/>
</dbReference>
<feature type="compositionally biased region" description="Basic and acidic residues" evidence="3">
    <location>
        <begin position="201"/>
        <end position="212"/>
    </location>
</feature>
<feature type="domain" description="Thioredoxin" evidence="4">
    <location>
        <begin position="1"/>
        <end position="182"/>
    </location>
</feature>
<keyword evidence="2" id="KW-0560">Oxidoreductase</keyword>
<dbReference type="InterPro" id="IPR013740">
    <property type="entry name" value="Redoxin"/>
</dbReference>
<sequence length="212" mass="24372">MNLLPDAELFFWNNKSKKLVKKSVHSLFEGKDVLLVSVCGAFTPPCTEMVKEYEKLYDTFIKETIVDEIYVLSMNDSFVMDKWFKEMKIKKLKYLPDGNGAYVFRLAKQGGMAATQCSIKMYNKGMGVRAWRWVMLVENNVQMVYLEEETPDGVGTRDNLPNDPFELTHASQMLEFLKNRDQTDHIKEVNAASESLQHMPGSEDHLPKSPTM</sequence>